<evidence type="ECO:0000313" key="2">
    <source>
        <dbReference type="Proteomes" id="UP000654075"/>
    </source>
</evidence>
<gene>
    <name evidence="1" type="ORF">PGLA1383_LOCUS19724</name>
</gene>
<organism evidence="1 2">
    <name type="scientific">Polarella glacialis</name>
    <name type="common">Dinoflagellate</name>
    <dbReference type="NCBI Taxonomy" id="89957"/>
    <lineage>
        <taxon>Eukaryota</taxon>
        <taxon>Sar</taxon>
        <taxon>Alveolata</taxon>
        <taxon>Dinophyceae</taxon>
        <taxon>Suessiales</taxon>
        <taxon>Suessiaceae</taxon>
        <taxon>Polarella</taxon>
    </lineage>
</organism>
<sequence length="133" mass="14982">MAIVRALGLDFADHLSEFTECFQVAIIGSCDLRAFQIVYKYSSAQLLSRVEKAILDNTGFSSQIEAFQKFKDKSLAEGPCPRIIIVTEAFFVPVCHMIRADRGLLESDVLIGSDRRSIFQVSSRREYQSQVPE</sequence>
<accession>A0A813EUJ0</accession>
<evidence type="ECO:0000313" key="1">
    <source>
        <dbReference type="EMBL" id="CAE8601431.1"/>
    </source>
</evidence>
<dbReference type="Proteomes" id="UP000654075">
    <property type="component" value="Unassembled WGS sequence"/>
</dbReference>
<protein>
    <submittedName>
        <fullName evidence="1">Uncharacterized protein</fullName>
    </submittedName>
</protein>
<dbReference type="AlphaFoldDB" id="A0A813EUJ0"/>
<keyword evidence="2" id="KW-1185">Reference proteome</keyword>
<proteinExistence type="predicted"/>
<name>A0A813EUJ0_POLGL</name>
<dbReference type="EMBL" id="CAJNNV010013170">
    <property type="protein sequence ID" value="CAE8601431.1"/>
    <property type="molecule type" value="Genomic_DNA"/>
</dbReference>
<reference evidence="1" key="1">
    <citation type="submission" date="2021-02" db="EMBL/GenBank/DDBJ databases">
        <authorList>
            <person name="Dougan E. K."/>
            <person name="Rhodes N."/>
            <person name="Thang M."/>
            <person name="Chan C."/>
        </authorList>
    </citation>
    <scope>NUCLEOTIDE SEQUENCE</scope>
</reference>
<comment type="caution">
    <text evidence="1">The sequence shown here is derived from an EMBL/GenBank/DDBJ whole genome shotgun (WGS) entry which is preliminary data.</text>
</comment>